<dbReference type="PANTHER" id="PTHR12213:SF0">
    <property type="entry name" value="CORRINOID ADENOSYLTRANSFERASE MMAB"/>
    <property type="match status" value="1"/>
</dbReference>
<name>F0R3J2_PHOSB</name>
<keyword evidence="6" id="KW-0169">Cobalamin biosynthesis</keyword>
<keyword evidence="3 6" id="KW-0808">Transferase</keyword>
<proteinExistence type="inferred from homology"/>
<dbReference type="InterPro" id="IPR036451">
    <property type="entry name" value="CblAdoTrfase-like_sf"/>
</dbReference>
<keyword evidence="9" id="KW-1185">Reference proteome</keyword>
<comment type="catalytic activity">
    <reaction evidence="6">
        <text>2 cob(II)alamin + reduced [electron-transfer flavoprotein] + 2 ATP = 2 adenosylcob(III)alamin + 2 triphosphate + oxidized [electron-transfer flavoprotein] + 3 H(+)</text>
        <dbReference type="Rhea" id="RHEA:28671"/>
        <dbReference type="Rhea" id="RHEA-COMP:10685"/>
        <dbReference type="Rhea" id="RHEA-COMP:10686"/>
        <dbReference type="ChEBI" id="CHEBI:15378"/>
        <dbReference type="ChEBI" id="CHEBI:16304"/>
        <dbReference type="ChEBI" id="CHEBI:18036"/>
        <dbReference type="ChEBI" id="CHEBI:18408"/>
        <dbReference type="ChEBI" id="CHEBI:30616"/>
        <dbReference type="ChEBI" id="CHEBI:57692"/>
        <dbReference type="ChEBI" id="CHEBI:58307"/>
        <dbReference type="EC" id="2.5.1.17"/>
    </reaction>
</comment>
<dbReference type="InterPro" id="IPR016030">
    <property type="entry name" value="CblAdoTrfase-like"/>
</dbReference>
<keyword evidence="5 6" id="KW-0067">ATP-binding</keyword>
<dbReference type="AlphaFoldDB" id="F0R3J2"/>
<dbReference type="KEGG" id="bsa:Bacsa_2068"/>
<comment type="similarity">
    <text evidence="1 6">Belongs to the Cob(I)alamin adenosyltransferase family.</text>
</comment>
<accession>F0R3J2</accession>
<dbReference type="NCBIfam" id="TIGR00636">
    <property type="entry name" value="PduO_Nterm"/>
    <property type="match status" value="1"/>
</dbReference>
<dbReference type="Gene3D" id="1.20.1200.10">
    <property type="entry name" value="Cobalamin adenosyltransferase-like"/>
    <property type="match status" value="1"/>
</dbReference>
<evidence type="ECO:0000256" key="5">
    <source>
        <dbReference type="ARBA" id="ARBA00022840"/>
    </source>
</evidence>
<dbReference type="SUPFAM" id="SSF89028">
    <property type="entry name" value="Cobalamin adenosyltransferase-like"/>
    <property type="match status" value="1"/>
</dbReference>
<reference evidence="8 9" key="1">
    <citation type="journal article" date="2011" name="Stand. Genomic Sci.">
        <title>Complete genome sequence of Bacteroides salanitronis type strain (BL78).</title>
        <authorList>
            <person name="Gronow S."/>
            <person name="Held B."/>
            <person name="Lucas S."/>
            <person name="Lapidus A."/>
            <person name="Del Rio T.G."/>
            <person name="Nolan M."/>
            <person name="Tice H."/>
            <person name="Deshpande S."/>
            <person name="Cheng J.F."/>
            <person name="Pitluck S."/>
            <person name="Liolios K."/>
            <person name="Pagani I."/>
            <person name="Ivanova N."/>
            <person name="Mavromatis K."/>
            <person name="Pati A."/>
            <person name="Tapia R."/>
            <person name="Han C."/>
            <person name="Goodwin L."/>
            <person name="Chen A."/>
            <person name="Palaniappan K."/>
            <person name="Land M."/>
            <person name="Hauser L."/>
            <person name="Chang Y.J."/>
            <person name="Jeffries C.D."/>
            <person name="Brambilla E.M."/>
            <person name="Rohde M."/>
            <person name="Goker M."/>
            <person name="Detter J.C."/>
            <person name="Woyke T."/>
            <person name="Bristow J."/>
            <person name="Markowitz V."/>
            <person name="Hugenholtz P."/>
            <person name="Kyrpides N.C."/>
            <person name="Klenk H.P."/>
            <person name="Eisen J.A."/>
        </authorList>
    </citation>
    <scope>NUCLEOTIDE SEQUENCE [LARGE SCALE GENOMIC DNA]</scope>
    <source>
        <strain evidence="8 9">DSM 18170</strain>
    </source>
</reference>
<evidence type="ECO:0000313" key="8">
    <source>
        <dbReference type="EMBL" id="ADY36624.1"/>
    </source>
</evidence>
<dbReference type="STRING" id="667015.Bacsa_2068"/>
<dbReference type="FunFam" id="1.20.1200.10:FF:000001">
    <property type="entry name" value="Cob(I)yrinic acid a,c-diamide adenosyltransferase"/>
    <property type="match status" value="1"/>
</dbReference>
<dbReference type="EC" id="2.5.1.17" evidence="6"/>
<evidence type="ECO:0000256" key="6">
    <source>
        <dbReference type="RuleBase" id="RU366026"/>
    </source>
</evidence>
<organism evidence="8 9">
    <name type="scientific">Phocaeicola salanitronis (strain DSM 18170 / JCM 13657 / CCUG 60908 / BL78)</name>
    <name type="common">Bacteroides salanitronis</name>
    <dbReference type="NCBI Taxonomy" id="667015"/>
    <lineage>
        <taxon>Bacteria</taxon>
        <taxon>Pseudomonadati</taxon>
        <taxon>Bacteroidota</taxon>
        <taxon>Bacteroidia</taxon>
        <taxon>Bacteroidales</taxon>
        <taxon>Bacteroidaceae</taxon>
        <taxon>Phocaeicola</taxon>
    </lineage>
</organism>
<evidence type="ECO:0000256" key="2">
    <source>
        <dbReference type="ARBA" id="ARBA00011233"/>
    </source>
</evidence>
<dbReference type="UniPathway" id="UPA00148">
    <property type="reaction ID" value="UER00233"/>
</dbReference>
<comment type="subunit">
    <text evidence="2">Homotrimer.</text>
</comment>
<dbReference type="GO" id="GO:0005524">
    <property type="term" value="F:ATP binding"/>
    <property type="evidence" value="ECO:0007669"/>
    <property type="project" value="UniProtKB-UniRule"/>
</dbReference>
<dbReference type="PANTHER" id="PTHR12213">
    <property type="entry name" value="CORRINOID ADENOSYLTRANSFERASE"/>
    <property type="match status" value="1"/>
</dbReference>
<dbReference type="Pfam" id="PF01923">
    <property type="entry name" value="Cob_adeno_trans"/>
    <property type="match status" value="1"/>
</dbReference>
<sequence>MKKSLIYTRTGDKGTTSLVGGVRVPKTHIRLEAYGTVDELNAQIGCLISLMEDGEHKETLKFVQHKLFTLGSYLATDASKTDLHAVSHILPEHVARLEQAIDEADASLPELHAFILPGGSLSASVCHVCRTVCRRAERRILALEEAGAECEIDENVKQFVNRLSDYLFILSRKLNQLTQHDEIYWDKSCK</sequence>
<dbReference type="eggNOG" id="COG2096">
    <property type="taxonomic scope" value="Bacteria"/>
</dbReference>
<keyword evidence="4 6" id="KW-0547">Nucleotide-binding</keyword>
<comment type="catalytic activity">
    <reaction evidence="6">
        <text>2 cob(II)yrinate a,c diamide + reduced [electron-transfer flavoprotein] + 2 ATP = 2 adenosylcob(III)yrinate a,c-diamide + 2 triphosphate + oxidized [electron-transfer flavoprotein] + 3 H(+)</text>
        <dbReference type="Rhea" id="RHEA:11528"/>
        <dbReference type="Rhea" id="RHEA-COMP:10685"/>
        <dbReference type="Rhea" id="RHEA-COMP:10686"/>
        <dbReference type="ChEBI" id="CHEBI:15378"/>
        <dbReference type="ChEBI" id="CHEBI:18036"/>
        <dbReference type="ChEBI" id="CHEBI:30616"/>
        <dbReference type="ChEBI" id="CHEBI:57692"/>
        <dbReference type="ChEBI" id="CHEBI:58307"/>
        <dbReference type="ChEBI" id="CHEBI:58503"/>
        <dbReference type="ChEBI" id="CHEBI:58537"/>
        <dbReference type="EC" id="2.5.1.17"/>
    </reaction>
</comment>
<dbReference type="Proteomes" id="UP000007486">
    <property type="component" value="Chromosome"/>
</dbReference>
<evidence type="ECO:0000256" key="3">
    <source>
        <dbReference type="ARBA" id="ARBA00022679"/>
    </source>
</evidence>
<evidence type="ECO:0000256" key="4">
    <source>
        <dbReference type="ARBA" id="ARBA00022741"/>
    </source>
</evidence>
<dbReference type="InterPro" id="IPR029499">
    <property type="entry name" value="PduO-typ"/>
</dbReference>
<gene>
    <name evidence="8" type="ordered locus">Bacsa_2068</name>
</gene>
<evidence type="ECO:0000256" key="1">
    <source>
        <dbReference type="ARBA" id="ARBA00007487"/>
    </source>
</evidence>
<evidence type="ECO:0000313" key="9">
    <source>
        <dbReference type="Proteomes" id="UP000007486"/>
    </source>
</evidence>
<protein>
    <recommendedName>
        <fullName evidence="6">Corrinoid adenosyltransferase</fullName>
        <ecNumber evidence="6">2.5.1.17</ecNumber>
    </recommendedName>
    <alternativeName>
        <fullName evidence="6">Cob(II)alamin adenosyltransferase</fullName>
    </alternativeName>
    <alternativeName>
        <fullName evidence="6">Cob(II)yrinic acid a,c-diamide adenosyltransferase</fullName>
    </alternativeName>
    <alternativeName>
        <fullName evidence="6">Cobinamide/cobalamin adenosyltransferase</fullName>
    </alternativeName>
</protein>
<dbReference type="GO" id="GO:0009236">
    <property type="term" value="P:cobalamin biosynthetic process"/>
    <property type="evidence" value="ECO:0007669"/>
    <property type="project" value="UniProtKB-UniRule"/>
</dbReference>
<evidence type="ECO:0000259" key="7">
    <source>
        <dbReference type="Pfam" id="PF01923"/>
    </source>
</evidence>
<dbReference type="EMBL" id="CP002530">
    <property type="protein sequence ID" value="ADY36624.1"/>
    <property type="molecule type" value="Genomic_DNA"/>
</dbReference>
<comment type="pathway">
    <text evidence="6">Cofactor biosynthesis; adenosylcobalamin biosynthesis; adenosylcobalamin from cob(II)yrinate a,c-diamide: step 2/7.</text>
</comment>
<dbReference type="OrthoDB" id="9778896at2"/>
<feature type="domain" description="Cobalamin adenosyltransferase-like" evidence="7">
    <location>
        <begin position="6"/>
        <end position="173"/>
    </location>
</feature>
<dbReference type="GO" id="GO:0008817">
    <property type="term" value="F:corrinoid adenosyltransferase activity"/>
    <property type="evidence" value="ECO:0007669"/>
    <property type="project" value="UniProtKB-UniRule"/>
</dbReference>
<dbReference type="HOGENOM" id="CLU_083486_0_2_10"/>
<dbReference type="RefSeq" id="WP_013618053.1">
    <property type="nucleotide sequence ID" value="NC_015164.1"/>
</dbReference>